<dbReference type="EMBL" id="GADI01006535">
    <property type="protein sequence ID" value="JAA67273.1"/>
    <property type="molecule type" value="mRNA"/>
</dbReference>
<reference evidence="2" key="1">
    <citation type="submission" date="2012-12" db="EMBL/GenBank/DDBJ databases">
        <title>Identification and characterization of a phenylalanine ammonia-lyase gene family in Isatis indigotica Fort.</title>
        <authorList>
            <person name="Liu Q."/>
            <person name="Chen J."/>
            <person name="Zhou X."/>
            <person name="Di P."/>
            <person name="Xiao Y."/>
            <person name="Xuan H."/>
            <person name="Zhang L."/>
            <person name="Chen W."/>
        </authorList>
    </citation>
    <scope>NUCLEOTIDE SEQUENCE</scope>
    <source>
        <tissue evidence="2">Salivary gland</tissue>
    </source>
</reference>
<dbReference type="AlphaFoldDB" id="A0A0K8R8S4"/>
<proteinExistence type="evidence at transcript level"/>
<accession>A0A0K8R8S4</accession>
<feature type="chain" id="PRO_5005516863" evidence="1">
    <location>
        <begin position="22"/>
        <end position="217"/>
    </location>
</feature>
<feature type="signal peptide" evidence="1">
    <location>
        <begin position="1"/>
        <end position="21"/>
    </location>
</feature>
<keyword evidence="1" id="KW-0732">Signal</keyword>
<evidence type="ECO:0000313" key="2">
    <source>
        <dbReference type="EMBL" id="JAA67273.1"/>
    </source>
</evidence>
<name>A0A0K8R8S4_IXORI</name>
<protein>
    <submittedName>
        <fullName evidence="2">Putative ixodes 26 kDa salivary protein</fullName>
    </submittedName>
</protein>
<sequence>MKTLMGALVFSSFILFSSVKSNPGKTLKSRNGSANKIITMAYLLDGNEFDDRNASMNSEVGTWLKEVNKKAQDKLKEALKLPIELEIIEINKTSKTLSERLAHWQSENQVYGGWILGVVKSESMKSTVNPDIICVLTKRMIYDDFHRDMLAYSRHRSLCVSMVPMLFTYKENGVQQSGERLSQLIQNSTLNDLKTVIDECNKQKTSSQGKRRLHLAQ</sequence>
<evidence type="ECO:0000256" key="1">
    <source>
        <dbReference type="SAM" id="SignalP"/>
    </source>
</evidence>
<organism evidence="2">
    <name type="scientific">Ixodes ricinus</name>
    <name type="common">Common tick</name>
    <name type="synonym">Acarus ricinus</name>
    <dbReference type="NCBI Taxonomy" id="34613"/>
    <lineage>
        <taxon>Eukaryota</taxon>
        <taxon>Metazoa</taxon>
        <taxon>Ecdysozoa</taxon>
        <taxon>Arthropoda</taxon>
        <taxon>Chelicerata</taxon>
        <taxon>Arachnida</taxon>
        <taxon>Acari</taxon>
        <taxon>Parasitiformes</taxon>
        <taxon>Ixodida</taxon>
        <taxon>Ixodoidea</taxon>
        <taxon>Ixodidae</taxon>
        <taxon>Ixodinae</taxon>
        <taxon>Ixodes</taxon>
    </lineage>
</organism>